<evidence type="ECO:0000313" key="5">
    <source>
        <dbReference type="EMBL" id="KAJ8306091.1"/>
    </source>
</evidence>
<evidence type="ECO:0000313" key="6">
    <source>
        <dbReference type="Proteomes" id="UP001217089"/>
    </source>
</evidence>
<dbReference type="InterPro" id="IPR052752">
    <property type="entry name" value="NACHT-WD_repeat"/>
</dbReference>
<dbReference type="SMART" id="SM00382">
    <property type="entry name" value="AAA"/>
    <property type="match status" value="1"/>
</dbReference>
<dbReference type="PANTHER" id="PTHR19871">
    <property type="entry name" value="BETA TRANSDUCIN-RELATED PROTEIN"/>
    <property type="match status" value="1"/>
</dbReference>
<reference evidence="5 6" key="1">
    <citation type="submission" date="2022-12" db="EMBL/GenBank/DDBJ databases">
        <title>Chromosome-level genome of Tegillarca granosa.</title>
        <authorList>
            <person name="Kim J."/>
        </authorList>
    </citation>
    <scope>NUCLEOTIDE SEQUENCE [LARGE SCALE GENOMIC DNA]</scope>
    <source>
        <strain evidence="5">Teg-2019</strain>
        <tissue evidence="5">Adductor muscle</tissue>
    </source>
</reference>
<dbReference type="EMBL" id="JARBDR010000813">
    <property type="protein sequence ID" value="KAJ8306091.1"/>
    <property type="molecule type" value="Genomic_DNA"/>
</dbReference>
<proteinExistence type="predicted"/>
<accession>A0ABQ9ENZ2</accession>
<dbReference type="Proteomes" id="UP001217089">
    <property type="component" value="Unassembled WGS sequence"/>
</dbReference>
<keyword evidence="2" id="KW-0677">Repeat</keyword>
<gene>
    <name evidence="5" type="ORF">KUTeg_016636</name>
</gene>
<dbReference type="PANTHER" id="PTHR19871:SF14">
    <property type="entry name" value="DUF4062 DOMAIN-CONTAINING PROTEIN"/>
    <property type="match status" value="1"/>
</dbReference>
<feature type="region of interest" description="Disordered" evidence="3">
    <location>
        <begin position="1700"/>
        <end position="1767"/>
    </location>
</feature>
<dbReference type="Gene3D" id="3.40.50.300">
    <property type="entry name" value="P-loop containing nucleotide triphosphate hydrolases"/>
    <property type="match status" value="1"/>
</dbReference>
<feature type="compositionally biased region" description="Basic and acidic residues" evidence="3">
    <location>
        <begin position="1700"/>
        <end position="1714"/>
    </location>
</feature>
<evidence type="ECO:0000256" key="3">
    <source>
        <dbReference type="SAM" id="MobiDB-lite"/>
    </source>
</evidence>
<dbReference type="Gene3D" id="1.25.40.370">
    <property type="match status" value="1"/>
</dbReference>
<dbReference type="InterPro" id="IPR015943">
    <property type="entry name" value="WD40/YVTN_repeat-like_dom_sf"/>
</dbReference>
<dbReference type="InterPro" id="IPR027417">
    <property type="entry name" value="P-loop_NTPase"/>
</dbReference>
<comment type="caution">
    <text evidence="5">The sequence shown here is derived from an EMBL/GenBank/DDBJ whole genome shotgun (WGS) entry which is preliminary data.</text>
</comment>
<dbReference type="Gene3D" id="2.130.10.10">
    <property type="entry name" value="YVTN repeat-like/Quinoprotein amine dehydrogenase"/>
    <property type="match status" value="2"/>
</dbReference>
<dbReference type="InterPro" id="IPR003593">
    <property type="entry name" value="AAA+_ATPase"/>
</dbReference>
<feature type="compositionally biased region" description="Basic residues" evidence="3">
    <location>
        <begin position="1738"/>
        <end position="1748"/>
    </location>
</feature>
<sequence length="1767" mass="201546">MLTRVCLFVSGQQYTDMIDPGEYNPLVRKILSGQLRADEIPEIPARIVRVFFSSTGADTVTERNVLVNQVYPQLREYCRQRYGVEFQMVDLDWGVSQEDHAVDHELAEFKLREIGRCQNISIGPNFVTFIGQRYGERPLQAFIPADEFEALRMVLQNHKSRDTRNAPLLDKWYIKDTNSSTPVYVLQPVGSIITEYNDEDENKKQAGLHRWRETEVEIRRLLTKAADLAYLENVLDVRQKYNQSGLDAQMLRGLEDNEDPPNKCMVICRKIVDLKNYVNDAKAPVFAEVFYNEKLEQHEIDPVASNNLQTMKNRAMKYLPKDNILSYEVLWRYDDVINPKLHKEYLDKLCSQFMDTMVTLIDRTVPNFCYDIEPEICEEALQHWLKCKTMASDFSGRDEQYARLQDYILGTFNQPMVIYGESGCGKSLLLSKLAVEAAELVPSHVINVVRFIGYTQRSKDLKQILTAICSQVLVTIGRNPDELPPDFKDLQKFFIALLQNIPPEYKLIIYLDAIDKILPEYNAHVMAWLPSLLNRNVKIIITTMPNTNNILDRLKQEIIRNEQALLEVPPLSADEGEELLNFYLSRYGRKITTSQMNVFKSAFQKCSVPMYVRLAAEKARRLRSYESNDQCKLAADVIGAINDFFDQLESVNGKDFVSRAMAYMVASVTGLSDCEIEDLLSLDDDVLNSLYRDYHPPVRRIPYIKWLRLKDQLGRFLHERETDGVTLYCFRHDDFDKVVKDRYLGNAETSKEIHSMIADYFLGTWANKAKPIRAPKTEPAVLLLPCGSEADRQVPTQPLTFQFGDGPVRFNKRKYDQVPRHLYLAERLKELNSLVLFNYEWLYNKIKALSLQHIMADFALNPSVEASLVEEALRNAESVIERDINNMSPELAGRLLPYYDTLPNIRALIHQCDTDGLKHCALMPNFPYLQIPGSSLQHTLDPPFVGEFIRMANDDRYLLTKERDSSHIFVYDLMTGEKKSNIFASNGELYMTPNWKYVVIVDHITEKAVKIHSTETGAYKGQLIVLNHIELKPKERYKMSSISLTNDRICLTVTTDISYLCIADIETCQFLQIVGLDGRSEICEITPNGKFVFCNSNEFLLGYDLYSLQHVCTFSLGNRPNALAFTKDGFRGFLTNESETKLLIMHVHNGNIEMAYKAVLEEEMPDDKICGLRVSPKDDAVLVHGLNTLVVYSRFNEKVCAIFQRPRDIPTDFKLPKNQYANLNFTQAEFSRDGKFVIGTLFRNIYLWQISTGNLVTTIQAPVGIVKELLVSQKRSQIVTHIKGARDIQVWNIDEAVNQVNMLDRLTGPITSVLVTADSSMCFIKCKDSDEIGVIDMGNGIMLDLLTHDSRVHDFAITPTGSHVLTTITTKKKDASAKLWDISGRKIMKEFGNASGYCISPHVASYVLYVSQKDNAYNAPYFITMLKFVGDACHETTHPLALKYVLSKPFLTANDKYLVVLTAQDYVQSRAYYDTPTICVFSMEEDMKVSYFTPESFQEISIDSIEDIKSCPNNPYTIAVIYKSKQLSNDIDDNDKPMASNGSSFMHGLIILDVCSGSEHLICEPFLDPNKVLDRHLVFANDFSLCLDSNSNLFQISEGFYVGQVPNMGTKPQVLALDGRVVLYFKGTEIYAVRIQDGQLIAKCNVHSQLCYLTLCKDERTIIAGCEDGTIASYILVDPLYDNVEEVIKTLKSRKYTEVENMDGRQSRTWDRIENGQIPPHSRPPSSRSCGPKDKVLLKKVKPVPKVRPKSDTLMYTNQHSKSCSVM</sequence>
<evidence type="ECO:0000256" key="2">
    <source>
        <dbReference type="ARBA" id="ARBA00022737"/>
    </source>
</evidence>
<protein>
    <recommendedName>
        <fullName evidence="4">NACHT domain-containing protein</fullName>
    </recommendedName>
</protein>
<dbReference type="Pfam" id="PF05729">
    <property type="entry name" value="NACHT"/>
    <property type="match status" value="1"/>
</dbReference>
<dbReference type="InterPro" id="IPR007111">
    <property type="entry name" value="NACHT_NTPase"/>
</dbReference>
<keyword evidence="6" id="KW-1185">Reference proteome</keyword>
<dbReference type="SUPFAM" id="SSF50998">
    <property type="entry name" value="Quinoprotein alcohol dehydrogenase-like"/>
    <property type="match status" value="1"/>
</dbReference>
<name>A0ABQ9ENZ2_TEGGR</name>
<feature type="domain" description="NACHT" evidence="4">
    <location>
        <begin position="414"/>
        <end position="546"/>
    </location>
</feature>
<feature type="compositionally biased region" description="Polar residues" evidence="3">
    <location>
        <begin position="1754"/>
        <end position="1767"/>
    </location>
</feature>
<dbReference type="SUPFAM" id="SSF52540">
    <property type="entry name" value="P-loop containing nucleoside triphosphate hydrolases"/>
    <property type="match status" value="1"/>
</dbReference>
<evidence type="ECO:0000256" key="1">
    <source>
        <dbReference type="ARBA" id="ARBA00022574"/>
    </source>
</evidence>
<dbReference type="InterPro" id="IPR057588">
    <property type="entry name" value="NWD1/2-like_WH"/>
</dbReference>
<dbReference type="InterPro" id="IPR011047">
    <property type="entry name" value="Quinoprotein_ADH-like_sf"/>
</dbReference>
<dbReference type="PROSITE" id="PS50837">
    <property type="entry name" value="NACHT"/>
    <property type="match status" value="1"/>
</dbReference>
<evidence type="ECO:0000259" key="4">
    <source>
        <dbReference type="PROSITE" id="PS50837"/>
    </source>
</evidence>
<dbReference type="Pfam" id="PF25469">
    <property type="entry name" value="WHD_NWD1"/>
    <property type="match status" value="1"/>
</dbReference>
<keyword evidence="1" id="KW-0853">WD repeat</keyword>
<organism evidence="5 6">
    <name type="scientific">Tegillarca granosa</name>
    <name type="common">Malaysian cockle</name>
    <name type="synonym">Anadara granosa</name>
    <dbReference type="NCBI Taxonomy" id="220873"/>
    <lineage>
        <taxon>Eukaryota</taxon>
        <taxon>Metazoa</taxon>
        <taxon>Spiralia</taxon>
        <taxon>Lophotrochozoa</taxon>
        <taxon>Mollusca</taxon>
        <taxon>Bivalvia</taxon>
        <taxon>Autobranchia</taxon>
        <taxon>Pteriomorphia</taxon>
        <taxon>Arcoida</taxon>
        <taxon>Arcoidea</taxon>
        <taxon>Arcidae</taxon>
        <taxon>Tegillarca</taxon>
    </lineage>
</organism>